<dbReference type="Proteomes" id="UP000018721">
    <property type="component" value="Unassembled WGS sequence"/>
</dbReference>
<gene>
    <name evidence="2" type="ORF">F443_15600</name>
</gene>
<evidence type="ECO:0008006" key="4">
    <source>
        <dbReference type="Google" id="ProtNLM"/>
    </source>
</evidence>
<comment type="caution">
    <text evidence="2">The sequence shown here is derived from an EMBL/GenBank/DDBJ whole genome shotgun (WGS) entry which is preliminary data.</text>
</comment>
<reference evidence="2 3" key="1">
    <citation type="submission" date="2013-11" db="EMBL/GenBank/DDBJ databases">
        <title>The Genome Sequence of Phytophthora parasitica P1569.</title>
        <authorList>
            <consortium name="The Broad Institute Genomics Platform"/>
            <person name="Russ C."/>
            <person name="Tyler B."/>
            <person name="Panabieres F."/>
            <person name="Shan W."/>
            <person name="Tripathy S."/>
            <person name="Grunwald N."/>
            <person name="Machado M."/>
            <person name="Johnson C.S."/>
            <person name="Arredondo F."/>
            <person name="Hong C."/>
            <person name="Coffey M."/>
            <person name="Young S.K."/>
            <person name="Zeng Q."/>
            <person name="Gargeya S."/>
            <person name="Fitzgerald M."/>
            <person name="Abouelleil A."/>
            <person name="Alvarado L."/>
            <person name="Chapman S.B."/>
            <person name="Gainer-Dewar J."/>
            <person name="Goldberg J."/>
            <person name="Griggs A."/>
            <person name="Gujja S."/>
            <person name="Hansen M."/>
            <person name="Howarth C."/>
            <person name="Imamovic A."/>
            <person name="Ireland A."/>
            <person name="Larimer J."/>
            <person name="McCowan C."/>
            <person name="Murphy C."/>
            <person name="Pearson M."/>
            <person name="Poon T.W."/>
            <person name="Priest M."/>
            <person name="Roberts A."/>
            <person name="Saif S."/>
            <person name="Shea T."/>
            <person name="Sykes S."/>
            <person name="Wortman J."/>
            <person name="Nusbaum C."/>
            <person name="Birren B."/>
        </authorList>
    </citation>
    <scope>NUCLEOTIDE SEQUENCE [LARGE SCALE GENOMIC DNA]</scope>
    <source>
        <strain evidence="2 3">P1569</strain>
    </source>
</reference>
<feature type="chain" id="PRO_5004774627" description="CBM1 domain-containing protein" evidence="1">
    <location>
        <begin position="25"/>
        <end position="72"/>
    </location>
</feature>
<name>V9EJQ6_PHYNI</name>
<organism evidence="2 3">
    <name type="scientific">Phytophthora nicotianae P1569</name>
    <dbReference type="NCBI Taxonomy" id="1317065"/>
    <lineage>
        <taxon>Eukaryota</taxon>
        <taxon>Sar</taxon>
        <taxon>Stramenopiles</taxon>
        <taxon>Oomycota</taxon>
        <taxon>Peronosporomycetes</taxon>
        <taxon>Peronosporales</taxon>
        <taxon>Peronosporaceae</taxon>
        <taxon>Phytophthora</taxon>
    </lineage>
</organism>
<keyword evidence="1" id="KW-0732">Signal</keyword>
<accession>V9EJQ6</accession>
<dbReference type="HOGENOM" id="CLU_2727744_0_0_1"/>
<sequence>MFKPSLILALTVAALVVLADAALAAVPLGGECDITVACEEGTYCDVHDDGTSICTALGQIGKGFTIPYMKQK</sequence>
<feature type="signal peptide" evidence="1">
    <location>
        <begin position="1"/>
        <end position="24"/>
    </location>
</feature>
<dbReference type="AlphaFoldDB" id="V9EJQ6"/>
<evidence type="ECO:0000256" key="1">
    <source>
        <dbReference type="SAM" id="SignalP"/>
    </source>
</evidence>
<evidence type="ECO:0000313" key="3">
    <source>
        <dbReference type="Proteomes" id="UP000018721"/>
    </source>
</evidence>
<dbReference type="EMBL" id="ANIZ01002742">
    <property type="protein sequence ID" value="ETI38758.1"/>
    <property type="molecule type" value="Genomic_DNA"/>
</dbReference>
<proteinExistence type="predicted"/>
<keyword evidence="3" id="KW-1185">Reference proteome</keyword>
<protein>
    <recommendedName>
        <fullName evidence="4">CBM1 domain-containing protein</fullName>
    </recommendedName>
</protein>
<evidence type="ECO:0000313" key="2">
    <source>
        <dbReference type="EMBL" id="ETI38758.1"/>
    </source>
</evidence>